<dbReference type="PANTHER" id="PTHR20978">
    <property type="entry name" value="SPLICING FACTOR 3B SUBUNIT 5"/>
    <property type="match status" value="1"/>
</dbReference>
<gene>
    <name evidence="4" type="ORF">QBC35DRAFT_493998</name>
</gene>
<comment type="similarity">
    <text evidence="1 2">Belongs to the SF3B5 family.</text>
</comment>
<feature type="region of interest" description="Disordered" evidence="3">
    <location>
        <begin position="74"/>
        <end position="95"/>
    </location>
</feature>
<dbReference type="InterPro" id="IPR009846">
    <property type="entry name" value="SF3b5/RDS3-10"/>
</dbReference>
<evidence type="ECO:0000313" key="4">
    <source>
        <dbReference type="EMBL" id="KAK4189203.1"/>
    </source>
</evidence>
<dbReference type="GO" id="GO:0005686">
    <property type="term" value="C:U2 snRNP"/>
    <property type="evidence" value="ECO:0007669"/>
    <property type="project" value="TreeGrafter"/>
</dbReference>
<dbReference type="Proteomes" id="UP001302126">
    <property type="component" value="Unassembled WGS sequence"/>
</dbReference>
<dbReference type="InterPro" id="IPR017089">
    <property type="entry name" value="Splicing_factor_3B_subunit_5"/>
</dbReference>
<evidence type="ECO:0000256" key="3">
    <source>
        <dbReference type="SAM" id="MobiDB-lite"/>
    </source>
</evidence>
<accession>A0AAN7AJ82</accession>
<evidence type="ECO:0000313" key="5">
    <source>
        <dbReference type="Proteomes" id="UP001302126"/>
    </source>
</evidence>
<dbReference type="PANTHER" id="PTHR20978:SF0">
    <property type="entry name" value="SPLICING FACTOR 3B SUBUNIT 5"/>
    <property type="match status" value="1"/>
</dbReference>
<organism evidence="4 5">
    <name type="scientific">Podospora australis</name>
    <dbReference type="NCBI Taxonomy" id="1536484"/>
    <lineage>
        <taxon>Eukaryota</taxon>
        <taxon>Fungi</taxon>
        <taxon>Dikarya</taxon>
        <taxon>Ascomycota</taxon>
        <taxon>Pezizomycotina</taxon>
        <taxon>Sordariomycetes</taxon>
        <taxon>Sordariomycetidae</taxon>
        <taxon>Sordariales</taxon>
        <taxon>Podosporaceae</taxon>
        <taxon>Podospora</taxon>
    </lineage>
</organism>
<evidence type="ECO:0000256" key="2">
    <source>
        <dbReference type="PIRNR" id="PIRNR037010"/>
    </source>
</evidence>
<dbReference type="GO" id="GO:0000398">
    <property type="term" value="P:mRNA splicing, via spliceosome"/>
    <property type="evidence" value="ECO:0007669"/>
    <property type="project" value="UniProtKB-UniRule"/>
</dbReference>
<name>A0AAN7AJ82_9PEZI</name>
<reference evidence="4" key="1">
    <citation type="journal article" date="2023" name="Mol. Phylogenet. Evol.">
        <title>Genome-scale phylogeny and comparative genomics of the fungal order Sordariales.</title>
        <authorList>
            <person name="Hensen N."/>
            <person name="Bonometti L."/>
            <person name="Westerberg I."/>
            <person name="Brannstrom I.O."/>
            <person name="Guillou S."/>
            <person name="Cros-Aarteil S."/>
            <person name="Calhoun S."/>
            <person name="Haridas S."/>
            <person name="Kuo A."/>
            <person name="Mondo S."/>
            <person name="Pangilinan J."/>
            <person name="Riley R."/>
            <person name="LaButti K."/>
            <person name="Andreopoulos B."/>
            <person name="Lipzen A."/>
            <person name="Chen C."/>
            <person name="Yan M."/>
            <person name="Daum C."/>
            <person name="Ng V."/>
            <person name="Clum A."/>
            <person name="Steindorff A."/>
            <person name="Ohm R.A."/>
            <person name="Martin F."/>
            <person name="Silar P."/>
            <person name="Natvig D.O."/>
            <person name="Lalanne C."/>
            <person name="Gautier V."/>
            <person name="Ament-Velasquez S.L."/>
            <person name="Kruys A."/>
            <person name="Hutchinson M.I."/>
            <person name="Powell A.J."/>
            <person name="Barry K."/>
            <person name="Miller A.N."/>
            <person name="Grigoriev I.V."/>
            <person name="Debuchy R."/>
            <person name="Gladieux P."/>
            <person name="Hiltunen Thoren M."/>
            <person name="Johannesson H."/>
        </authorList>
    </citation>
    <scope>NUCLEOTIDE SEQUENCE</scope>
    <source>
        <strain evidence="4">PSN309</strain>
    </source>
</reference>
<dbReference type="GO" id="GO:0071011">
    <property type="term" value="C:precatalytic spliceosome"/>
    <property type="evidence" value="ECO:0007669"/>
    <property type="project" value="TreeGrafter"/>
</dbReference>
<reference evidence="4" key="2">
    <citation type="submission" date="2023-05" db="EMBL/GenBank/DDBJ databases">
        <authorList>
            <consortium name="Lawrence Berkeley National Laboratory"/>
            <person name="Steindorff A."/>
            <person name="Hensen N."/>
            <person name="Bonometti L."/>
            <person name="Westerberg I."/>
            <person name="Brannstrom I.O."/>
            <person name="Guillou S."/>
            <person name="Cros-Aarteil S."/>
            <person name="Calhoun S."/>
            <person name="Haridas S."/>
            <person name="Kuo A."/>
            <person name="Mondo S."/>
            <person name="Pangilinan J."/>
            <person name="Riley R."/>
            <person name="Labutti K."/>
            <person name="Andreopoulos B."/>
            <person name="Lipzen A."/>
            <person name="Chen C."/>
            <person name="Yanf M."/>
            <person name="Daum C."/>
            <person name="Ng V."/>
            <person name="Clum A."/>
            <person name="Ohm R."/>
            <person name="Martin F."/>
            <person name="Silar P."/>
            <person name="Natvig D."/>
            <person name="Lalanne C."/>
            <person name="Gautier V."/>
            <person name="Ament-Velasquez S.L."/>
            <person name="Kruys A."/>
            <person name="Hutchinson M.I."/>
            <person name="Powell A.J."/>
            <person name="Barry K."/>
            <person name="Miller A.N."/>
            <person name="Grigoriev I.V."/>
            <person name="Debuchy R."/>
            <person name="Gladieux P."/>
            <person name="Thoren M.H."/>
            <person name="Johannesson H."/>
        </authorList>
    </citation>
    <scope>NUCLEOTIDE SEQUENCE</scope>
    <source>
        <strain evidence="4">PSN309</strain>
    </source>
</reference>
<keyword evidence="5" id="KW-1185">Reference proteome</keyword>
<proteinExistence type="inferred from homology"/>
<sequence>MADKLRKQQELERLQAKYIGTGHPDTTSWEWKTNIHRDTFSSIVGHPSLLSYLALAQNEPAIKVRAQLIRKMMQPAGPPPMREDDAGFEGGGGVE</sequence>
<dbReference type="PIRSF" id="PIRSF037010">
    <property type="entry name" value="Splicing_factor_3B_subunit_5"/>
    <property type="match status" value="1"/>
</dbReference>
<evidence type="ECO:0000256" key="1">
    <source>
        <dbReference type="ARBA" id="ARBA00009568"/>
    </source>
</evidence>
<comment type="caution">
    <text evidence="4">The sequence shown here is derived from an EMBL/GenBank/DDBJ whole genome shotgun (WGS) entry which is preliminary data.</text>
</comment>
<protein>
    <recommendedName>
        <fullName evidence="2">Splicing factor subunit</fullName>
    </recommendedName>
</protein>
<dbReference type="EMBL" id="MU864378">
    <property type="protein sequence ID" value="KAK4189203.1"/>
    <property type="molecule type" value="Genomic_DNA"/>
</dbReference>
<dbReference type="Pfam" id="PF07189">
    <property type="entry name" value="SF3b10"/>
    <property type="match status" value="1"/>
</dbReference>
<dbReference type="AlphaFoldDB" id="A0AAN7AJ82"/>